<proteinExistence type="predicted"/>
<dbReference type="EMBL" id="FLRE01000082">
    <property type="protein sequence ID" value="SBT34547.1"/>
    <property type="molecule type" value="Genomic_DNA"/>
</dbReference>
<dbReference type="EMBL" id="FLRD01000065">
    <property type="protein sequence ID" value="SBT34038.1"/>
    <property type="molecule type" value="Genomic_DNA"/>
</dbReference>
<dbReference type="AlphaFoldDB" id="A0A1A8YSZ8"/>
<feature type="signal peptide" evidence="2">
    <location>
        <begin position="1"/>
        <end position="24"/>
    </location>
</feature>
<keyword evidence="1" id="KW-0472">Membrane</keyword>
<evidence type="ECO:0000313" key="6">
    <source>
        <dbReference type="Proteomes" id="UP000078555"/>
    </source>
</evidence>
<reference evidence="5 6" key="1">
    <citation type="submission" date="2016-05" db="EMBL/GenBank/DDBJ databases">
        <authorList>
            <person name="Naeem Raeece"/>
        </authorList>
    </citation>
    <scope>NUCLEOTIDE SEQUENCE [LARGE SCALE GENOMIC DNA]</scope>
</reference>
<evidence type="ECO:0000256" key="2">
    <source>
        <dbReference type="SAM" id="SignalP"/>
    </source>
</evidence>
<keyword evidence="2" id="KW-0732">Signal</keyword>
<name>A0A1A8YSZ8_PLAOA</name>
<evidence type="ECO:0000313" key="4">
    <source>
        <dbReference type="EMBL" id="SBT34547.1"/>
    </source>
</evidence>
<accession>A0A1A8YSZ8</accession>
<reference evidence="4" key="2">
    <citation type="submission" date="2016-05" db="EMBL/GenBank/DDBJ databases">
        <authorList>
            <person name="Lavstsen T."/>
            <person name="Jespersen J.S."/>
        </authorList>
    </citation>
    <scope>NUCLEOTIDE SEQUENCE [LARGE SCALE GENOMIC DNA]</scope>
</reference>
<feature type="chain" id="PRO_5015059878" evidence="2">
    <location>
        <begin position="25"/>
        <end position="446"/>
    </location>
</feature>
<sequence>MVNAVRSLYPLLNILSLFWNFFSCFHVEDTFKIELNVVRISNFLKVCCDDFCSFLSYDTSTKIYLIVKGNIILYNCKNVIKVYYASNGIFHFAHFVSVKNDEVIEITDPFEREKRKFIFWKPLFEFLETLEGQKYIYMPLGYYEIEKRTNVDLQRVNNYRLAKRGNDLHNAEHVVMQRERQNCSHLEANKKGNINAVVTEKSSLNDISISDISDNSNKGNHRQCAKINFNTEKRSRVDSLINTFVEFILEIKKEKNCSFFDSAKKLSTQDDEPINCILNGVRSISSRSARHEHSLVHNKTFHFLQEVLIHNPIFLFLLEDSAKWNSTVDKSNTSSDIYYANRKKGNTYVPQNNYKARLIGIVILLLAILIIVIYIFLRKKKCKMKDGDNVQKEVLKNGEKRLAEIHVEYMNKIQTNFGSKIKDITDEDLINLIALNKAETIVVCQP</sequence>
<evidence type="ECO:0000313" key="3">
    <source>
        <dbReference type="EMBL" id="SBT34038.1"/>
    </source>
</evidence>
<feature type="transmembrane region" description="Helical" evidence="1">
    <location>
        <begin position="358"/>
        <end position="377"/>
    </location>
</feature>
<keyword evidence="6" id="KW-1185">Reference proteome</keyword>
<evidence type="ECO:0000256" key="1">
    <source>
        <dbReference type="SAM" id="Phobius"/>
    </source>
</evidence>
<protein>
    <submittedName>
        <fullName evidence="4">Uncharacterized protein</fullName>
    </submittedName>
</protein>
<keyword evidence="1" id="KW-0812">Transmembrane</keyword>
<dbReference type="Proteomes" id="UP000078550">
    <property type="component" value="Unassembled WGS sequence"/>
</dbReference>
<dbReference type="Proteomes" id="UP000078555">
    <property type="component" value="Unassembled WGS sequence"/>
</dbReference>
<evidence type="ECO:0000313" key="5">
    <source>
        <dbReference type="Proteomes" id="UP000078550"/>
    </source>
</evidence>
<keyword evidence="1" id="KW-1133">Transmembrane helix</keyword>
<gene>
    <name evidence="3" type="ORF">POVWA1_020180</name>
    <name evidence="4" type="ORF">POVWA2_020360</name>
</gene>
<organism evidence="4 5">
    <name type="scientific">Plasmodium ovale wallikeri</name>
    <dbReference type="NCBI Taxonomy" id="864142"/>
    <lineage>
        <taxon>Eukaryota</taxon>
        <taxon>Sar</taxon>
        <taxon>Alveolata</taxon>
        <taxon>Apicomplexa</taxon>
        <taxon>Aconoidasida</taxon>
        <taxon>Haemosporida</taxon>
        <taxon>Plasmodiidae</taxon>
        <taxon>Plasmodium</taxon>
        <taxon>Plasmodium (Plasmodium)</taxon>
    </lineage>
</organism>